<organism evidence="3 4">
    <name type="scientific">Flavobacterium flevense</name>
    <dbReference type="NCBI Taxonomy" id="983"/>
    <lineage>
        <taxon>Bacteria</taxon>
        <taxon>Pseudomonadati</taxon>
        <taxon>Bacteroidota</taxon>
        <taxon>Flavobacteriia</taxon>
        <taxon>Flavobacteriales</taxon>
        <taxon>Flavobacteriaceae</taxon>
        <taxon>Flavobacterium</taxon>
    </lineage>
</organism>
<reference evidence="3 4" key="1">
    <citation type="submission" date="2019-06" db="EMBL/GenBank/DDBJ databases">
        <title>Whole genome shotgun sequence of Flavobacterium flevense NBRC 14960.</title>
        <authorList>
            <person name="Hosoyama A."/>
            <person name="Uohara A."/>
            <person name="Ohji S."/>
            <person name="Ichikawa N."/>
        </authorList>
    </citation>
    <scope>NUCLEOTIDE SEQUENCE [LARGE SCALE GENOMIC DNA]</scope>
    <source>
        <strain evidence="3 4">NBRC 14960</strain>
    </source>
</reference>
<name>A0A4Y4AUU5_9FLAO</name>
<proteinExistence type="predicted"/>
<keyword evidence="2" id="KW-0812">Transmembrane</keyword>
<keyword evidence="4" id="KW-1185">Reference proteome</keyword>
<accession>A0A4Y4AUU5</accession>
<evidence type="ECO:0000313" key="4">
    <source>
        <dbReference type="Proteomes" id="UP000316775"/>
    </source>
</evidence>
<keyword evidence="1" id="KW-0175">Coiled coil</keyword>
<keyword evidence="2" id="KW-1133">Transmembrane helix</keyword>
<gene>
    <name evidence="3" type="ORF">FFL01_15150</name>
</gene>
<feature type="coiled-coil region" evidence="1">
    <location>
        <begin position="95"/>
        <end position="122"/>
    </location>
</feature>
<feature type="transmembrane region" description="Helical" evidence="2">
    <location>
        <begin position="17"/>
        <end position="37"/>
    </location>
</feature>
<comment type="caution">
    <text evidence="3">The sequence shown here is derived from an EMBL/GenBank/DDBJ whole genome shotgun (WGS) entry which is preliminary data.</text>
</comment>
<evidence type="ECO:0000256" key="1">
    <source>
        <dbReference type="SAM" id="Coils"/>
    </source>
</evidence>
<keyword evidence="2" id="KW-0472">Membrane</keyword>
<dbReference type="EMBL" id="BJNP01000013">
    <property type="protein sequence ID" value="GEC71976.1"/>
    <property type="molecule type" value="Genomic_DNA"/>
</dbReference>
<dbReference type="Proteomes" id="UP000316775">
    <property type="component" value="Unassembled WGS sequence"/>
</dbReference>
<protein>
    <submittedName>
        <fullName evidence="3">Uncharacterized protein</fullName>
    </submittedName>
</protein>
<evidence type="ECO:0000256" key="2">
    <source>
        <dbReference type="SAM" id="Phobius"/>
    </source>
</evidence>
<evidence type="ECO:0000313" key="3">
    <source>
        <dbReference type="EMBL" id="GEC71976.1"/>
    </source>
</evidence>
<dbReference type="AlphaFoldDB" id="A0A4Y4AUU5"/>
<sequence length="346" mass="40787">MQLINIISSGYEYFKNLPWEAIILFLLFFSAIGQFFISKADGKTKEELRTNTVELIKTGEETINNLNELSDRAKIDQKAANKAYKKLEKTYGNTIIGLENDNENYQAIIDNLKTTLKAKNEILKSQTEMISRLTGGNSYPYIKIEDNKLQIYLEGEYGIPYLNVEISFVKNYLNLSKEEIAKYYATLKLNPTNITLFYNHLFRKLYVNKYYQEIEIPDDILKSLIEDDCSGFDIKFESDYKSWTQRIRLVKNKKDKNRYEVFNVLYESKDKKVKYSEEMAKTLILEATPNFKDFFNDEIKQSKGFEKLNLGYVVIFYPFIDVVEFKESEIDQTAQYFVVNQFKYKY</sequence>